<evidence type="ECO:0000259" key="2">
    <source>
        <dbReference type="PROSITE" id="PS50125"/>
    </source>
</evidence>
<dbReference type="SUPFAM" id="SSF55073">
    <property type="entry name" value="Nucleotide cyclase"/>
    <property type="match status" value="1"/>
</dbReference>
<keyword evidence="4" id="KW-1185">Reference proteome</keyword>
<dbReference type="InterPro" id="IPR001054">
    <property type="entry name" value="A/G_cyclase"/>
</dbReference>
<dbReference type="Proteomes" id="UP001139409">
    <property type="component" value="Unassembled WGS sequence"/>
</dbReference>
<evidence type="ECO:0000313" key="4">
    <source>
        <dbReference type="Proteomes" id="UP001139409"/>
    </source>
</evidence>
<dbReference type="InterPro" id="IPR029787">
    <property type="entry name" value="Nucleotide_cyclase"/>
</dbReference>
<feature type="transmembrane region" description="Helical" evidence="1">
    <location>
        <begin position="51"/>
        <end position="77"/>
    </location>
</feature>
<dbReference type="GO" id="GO:0035556">
    <property type="term" value="P:intracellular signal transduction"/>
    <property type="evidence" value="ECO:0007669"/>
    <property type="project" value="InterPro"/>
</dbReference>
<dbReference type="PANTHER" id="PTHR43081:SF1">
    <property type="entry name" value="ADENYLATE CYCLASE, TERMINAL-DIFFERENTIATION SPECIFIC"/>
    <property type="match status" value="1"/>
</dbReference>
<evidence type="ECO:0000313" key="3">
    <source>
        <dbReference type="EMBL" id="MCA6077945.1"/>
    </source>
</evidence>
<proteinExistence type="predicted"/>
<dbReference type="Gene3D" id="3.30.70.1230">
    <property type="entry name" value="Nucleotide cyclase"/>
    <property type="match status" value="1"/>
</dbReference>
<accession>A0A9X1KZ79</accession>
<feature type="transmembrane region" description="Helical" evidence="1">
    <location>
        <begin position="140"/>
        <end position="161"/>
    </location>
</feature>
<dbReference type="GO" id="GO:0004016">
    <property type="term" value="F:adenylate cyclase activity"/>
    <property type="evidence" value="ECO:0007669"/>
    <property type="project" value="UniProtKB-ARBA"/>
</dbReference>
<dbReference type="EMBL" id="JAIXNE010000005">
    <property type="protein sequence ID" value="MCA6077945.1"/>
    <property type="molecule type" value="Genomic_DNA"/>
</dbReference>
<dbReference type="GO" id="GO:0009190">
    <property type="term" value="P:cyclic nucleotide biosynthetic process"/>
    <property type="evidence" value="ECO:0007669"/>
    <property type="project" value="InterPro"/>
</dbReference>
<reference evidence="3" key="1">
    <citation type="submission" date="2021-09" db="EMBL/GenBank/DDBJ databases">
        <title>Fulvivirga sp. isolated from coastal sediment.</title>
        <authorList>
            <person name="Yu H."/>
        </authorList>
    </citation>
    <scope>NUCLEOTIDE SEQUENCE</scope>
    <source>
        <strain evidence="3">1062</strain>
    </source>
</reference>
<feature type="transmembrane region" description="Helical" evidence="1">
    <location>
        <begin position="12"/>
        <end position="31"/>
    </location>
</feature>
<evidence type="ECO:0000256" key="1">
    <source>
        <dbReference type="SAM" id="Phobius"/>
    </source>
</evidence>
<gene>
    <name evidence="3" type="ORF">LDX50_23920</name>
</gene>
<dbReference type="InterPro" id="IPR050697">
    <property type="entry name" value="Adenylyl/Guanylyl_Cyclase_3/4"/>
</dbReference>
<keyword evidence="1" id="KW-1133">Transmembrane helix</keyword>
<protein>
    <submittedName>
        <fullName evidence="3">Adenylate/guanylate cyclase domain-containing protein</fullName>
    </submittedName>
</protein>
<sequence>MRLSHDTKRKFRTVLWITVAWTVISMIQLLFEVAILKDYGYEYRWSTSGNFFTYFVINSLAFVLNGFIGGLVVVFFLQTWIRDRSYSRGLLYGMAVYVVLFFLMTSLQNYFVIDSMWDGKKSFSTAYVNGLKDYFFSYEFVRLFPFWLLVLIGTLITLFINDKYGPGVFMKFLSGRYFEPKVEDRIFMFLDLKGSTRIAEEIGEEKYFRFLQHIFKEITPVLLATKAEVYQYVGDEVVLSWSIKNGTKNMNCIRCFQDISKLLIKSGPVYQSKFGAVPIFKAGLHVGRATVGEIGVLKRDIVYSGDVLNTTARIQSRCNEFGVLILLSDSLLGLFPSGALSVKSIGKVALRGKSEASPLFTLN</sequence>
<dbReference type="RefSeq" id="WP_225698808.1">
    <property type="nucleotide sequence ID" value="NZ_JAIXNE010000005.1"/>
</dbReference>
<dbReference type="AlphaFoldDB" id="A0A9X1KZ79"/>
<organism evidence="3 4">
    <name type="scientific">Fulvivirga sedimenti</name>
    <dbReference type="NCBI Taxonomy" id="2879465"/>
    <lineage>
        <taxon>Bacteria</taxon>
        <taxon>Pseudomonadati</taxon>
        <taxon>Bacteroidota</taxon>
        <taxon>Cytophagia</taxon>
        <taxon>Cytophagales</taxon>
        <taxon>Fulvivirgaceae</taxon>
        <taxon>Fulvivirga</taxon>
    </lineage>
</organism>
<name>A0A9X1KZ79_9BACT</name>
<feature type="domain" description="Guanylate cyclase" evidence="2">
    <location>
        <begin position="186"/>
        <end position="315"/>
    </location>
</feature>
<dbReference type="PROSITE" id="PS50125">
    <property type="entry name" value="GUANYLATE_CYCLASE_2"/>
    <property type="match status" value="1"/>
</dbReference>
<dbReference type="Pfam" id="PF00211">
    <property type="entry name" value="Guanylate_cyc"/>
    <property type="match status" value="1"/>
</dbReference>
<dbReference type="CDD" id="cd07302">
    <property type="entry name" value="CHD"/>
    <property type="match status" value="1"/>
</dbReference>
<keyword evidence="1" id="KW-0472">Membrane</keyword>
<dbReference type="PANTHER" id="PTHR43081">
    <property type="entry name" value="ADENYLATE CYCLASE, TERMINAL-DIFFERENTIATION SPECIFIC-RELATED"/>
    <property type="match status" value="1"/>
</dbReference>
<comment type="caution">
    <text evidence="3">The sequence shown here is derived from an EMBL/GenBank/DDBJ whole genome shotgun (WGS) entry which is preliminary data.</text>
</comment>
<feature type="transmembrane region" description="Helical" evidence="1">
    <location>
        <begin position="89"/>
        <end position="113"/>
    </location>
</feature>
<keyword evidence="1" id="KW-0812">Transmembrane</keyword>